<accession>A0A2K1JIX3</accession>
<organism evidence="2">
    <name type="scientific">Physcomitrium patens</name>
    <name type="common">Spreading-leaved earth moss</name>
    <name type="synonym">Physcomitrella patens</name>
    <dbReference type="NCBI Taxonomy" id="3218"/>
    <lineage>
        <taxon>Eukaryota</taxon>
        <taxon>Viridiplantae</taxon>
        <taxon>Streptophyta</taxon>
        <taxon>Embryophyta</taxon>
        <taxon>Bryophyta</taxon>
        <taxon>Bryophytina</taxon>
        <taxon>Bryopsida</taxon>
        <taxon>Funariidae</taxon>
        <taxon>Funariales</taxon>
        <taxon>Funariaceae</taxon>
        <taxon>Physcomitrium</taxon>
    </lineage>
</organism>
<dbReference type="Proteomes" id="UP000006727">
    <property type="component" value="Chromosome 14"/>
</dbReference>
<gene>
    <name evidence="3" type="primary">LOC112291799</name>
    <name evidence="2" type="ORF">PHYPA_018910</name>
</gene>
<evidence type="ECO:0000256" key="1">
    <source>
        <dbReference type="SAM" id="SignalP"/>
    </source>
</evidence>
<dbReference type="Gramene" id="Pp3c14_22870V3.1">
    <property type="protein sequence ID" value="PAC:32962906.CDS.1"/>
    <property type="gene ID" value="Pp3c14_22870"/>
</dbReference>
<evidence type="ECO:0000313" key="3">
    <source>
        <dbReference type="EnsemblPlants" id="PAC:32962906.CDS.1"/>
    </source>
</evidence>
<dbReference type="Pfam" id="PF17615">
    <property type="entry name" value="C166"/>
    <property type="match status" value="3"/>
</dbReference>
<dbReference type="EnsemblPlants" id="Pp3c14_22870V3.4">
    <property type="protein sequence ID" value="PAC:32962908.CDS.1"/>
    <property type="gene ID" value="Pp3c14_22870"/>
</dbReference>
<reference evidence="3" key="3">
    <citation type="submission" date="2020-12" db="UniProtKB">
        <authorList>
            <consortium name="EnsemblPlants"/>
        </authorList>
    </citation>
    <scope>IDENTIFICATION</scope>
</reference>
<feature type="signal peptide" evidence="1">
    <location>
        <begin position="1"/>
        <end position="23"/>
    </location>
</feature>
<reference evidence="2 4" key="1">
    <citation type="journal article" date="2008" name="Science">
        <title>The Physcomitrella genome reveals evolutionary insights into the conquest of land by plants.</title>
        <authorList>
            <person name="Rensing S."/>
            <person name="Lang D."/>
            <person name="Zimmer A."/>
            <person name="Terry A."/>
            <person name="Salamov A."/>
            <person name="Shapiro H."/>
            <person name="Nishiyama T."/>
            <person name="Perroud P.-F."/>
            <person name="Lindquist E."/>
            <person name="Kamisugi Y."/>
            <person name="Tanahashi T."/>
            <person name="Sakakibara K."/>
            <person name="Fujita T."/>
            <person name="Oishi K."/>
            <person name="Shin-I T."/>
            <person name="Kuroki Y."/>
            <person name="Toyoda A."/>
            <person name="Suzuki Y."/>
            <person name="Hashimoto A."/>
            <person name="Yamaguchi K."/>
            <person name="Sugano A."/>
            <person name="Kohara Y."/>
            <person name="Fujiyama A."/>
            <person name="Anterola A."/>
            <person name="Aoki S."/>
            <person name="Ashton N."/>
            <person name="Barbazuk W.B."/>
            <person name="Barker E."/>
            <person name="Bennetzen J."/>
            <person name="Bezanilla M."/>
            <person name="Blankenship R."/>
            <person name="Cho S.H."/>
            <person name="Dutcher S."/>
            <person name="Estelle M."/>
            <person name="Fawcett J.A."/>
            <person name="Gundlach H."/>
            <person name="Hanada K."/>
            <person name="Heyl A."/>
            <person name="Hicks K.A."/>
            <person name="Hugh J."/>
            <person name="Lohr M."/>
            <person name="Mayer K."/>
            <person name="Melkozernov A."/>
            <person name="Murata T."/>
            <person name="Nelson D."/>
            <person name="Pils B."/>
            <person name="Prigge M."/>
            <person name="Reiss B."/>
            <person name="Renner T."/>
            <person name="Rombauts S."/>
            <person name="Rushton P."/>
            <person name="Sanderfoot A."/>
            <person name="Schween G."/>
            <person name="Shiu S.-H."/>
            <person name="Stueber K."/>
            <person name="Theodoulou F.L."/>
            <person name="Tu H."/>
            <person name="Van de Peer Y."/>
            <person name="Verrier P.J."/>
            <person name="Waters E."/>
            <person name="Wood A."/>
            <person name="Yang L."/>
            <person name="Cove D."/>
            <person name="Cuming A."/>
            <person name="Hasebe M."/>
            <person name="Lucas S."/>
            <person name="Mishler D.B."/>
            <person name="Reski R."/>
            <person name="Grigoriev I."/>
            <person name="Quatrano R.S."/>
            <person name="Boore J.L."/>
        </authorList>
    </citation>
    <scope>NUCLEOTIDE SEQUENCE [LARGE SCALE GENOMIC DNA]</scope>
    <source>
        <strain evidence="3 4">cv. Gransden 2004</strain>
    </source>
</reference>
<dbReference type="AlphaFoldDB" id="A0A2K1JIX3"/>
<dbReference type="PaxDb" id="3218-PP1S34_442V6.1"/>
<dbReference type="SMR" id="A0A2K1JIX3"/>
<dbReference type="GeneID" id="112291799"/>
<dbReference type="EMBL" id="ABEU02000014">
    <property type="protein sequence ID" value="PNR41507.1"/>
    <property type="molecule type" value="Genomic_DNA"/>
</dbReference>
<protein>
    <submittedName>
        <fullName evidence="2 3">Uncharacterized protein</fullName>
    </submittedName>
</protein>
<dbReference type="EnsemblPlants" id="Pp3c14_22870V3.1">
    <property type="protein sequence ID" value="PAC:32962906.CDS.1"/>
    <property type="gene ID" value="Pp3c14_22870"/>
</dbReference>
<evidence type="ECO:0000313" key="2">
    <source>
        <dbReference type="EMBL" id="PNR41507.1"/>
    </source>
</evidence>
<dbReference type="OrthoDB" id="1923093at2759"/>
<dbReference type="RefSeq" id="XP_024395469.1">
    <property type="nucleotide sequence ID" value="XM_024539701.2"/>
</dbReference>
<keyword evidence="1" id="KW-0732">Signal</keyword>
<feature type="chain" id="PRO_5044576330" evidence="1">
    <location>
        <begin position="24"/>
        <end position="543"/>
    </location>
</feature>
<evidence type="ECO:0000313" key="4">
    <source>
        <dbReference type="Proteomes" id="UP000006727"/>
    </source>
</evidence>
<sequence>MASSSRALYLFIFSLALCHSVNAGMSNVEKIQLAFKQITTASDNLRKETQLINIINAPLQGSKIAEGFAKIISAIAEYTIKINEGGVKNDNSPLPDADAKLVVQSLTTFVQVHQALLNVVIGKHGLLTLIPFFEPIRLSLVSLEATIDAFAFALIAEIPTQKPAADVQFGSLSITLQVAITTYSSPILESNNLQEMNTTEKIVLAFKQITTASDNLRKEVQLINIINAPLQGFKIAEGFAKIISAIAEYTIKINEGGVKNYNSPLPDADAQIVVQSLTTFVQVHQALLNVVIGKHGLLTLIPFFEPIRLSLVSLEATIDAFAFALIAEIPTQKPAADVQFGSLSVTLQVAITTYSSPILESNNLQEMNTTEKIVLAFKQITTASDNLRKEVQLINIINAPLQGFKIAEGFAKIISAIAEYTIKINEGGVKNYNSPLPDADAQIVVQSLTTFVQVHQALLNVVIGKHGLLTLIPFFEPIRLSLVSLEATIDAFAFALIAEIPTQKPAADVQFGSLSVTLQVAITTYSSPLAKLGETMKEIAISA</sequence>
<keyword evidence="4" id="KW-1185">Reference proteome</keyword>
<dbReference type="Gramene" id="Pp3c14_22870V3.3">
    <property type="protein sequence ID" value="PAC:32962907.CDS.1"/>
    <property type="gene ID" value="Pp3c14_22870"/>
</dbReference>
<dbReference type="EnsemblPlants" id="Pp3c14_22870V3.3">
    <property type="protein sequence ID" value="PAC:32962907.CDS.1"/>
    <property type="gene ID" value="Pp3c14_22870"/>
</dbReference>
<dbReference type="RefSeq" id="XP_024395470.1">
    <property type="nucleotide sequence ID" value="XM_024539702.2"/>
</dbReference>
<reference evidence="2 4" key="2">
    <citation type="journal article" date="2018" name="Plant J.">
        <title>The Physcomitrella patens chromosome-scale assembly reveals moss genome structure and evolution.</title>
        <authorList>
            <person name="Lang D."/>
            <person name="Ullrich K.K."/>
            <person name="Murat F."/>
            <person name="Fuchs J."/>
            <person name="Jenkins J."/>
            <person name="Haas F.B."/>
            <person name="Piednoel M."/>
            <person name="Gundlach H."/>
            <person name="Van Bel M."/>
            <person name="Meyberg R."/>
            <person name="Vives C."/>
            <person name="Morata J."/>
            <person name="Symeonidi A."/>
            <person name="Hiss M."/>
            <person name="Muchero W."/>
            <person name="Kamisugi Y."/>
            <person name="Saleh O."/>
            <person name="Blanc G."/>
            <person name="Decker E.L."/>
            <person name="van Gessel N."/>
            <person name="Grimwood J."/>
            <person name="Hayes R.D."/>
            <person name="Graham S.W."/>
            <person name="Gunter L.E."/>
            <person name="McDaniel S.F."/>
            <person name="Hoernstein S.N.W."/>
            <person name="Larsson A."/>
            <person name="Li F.W."/>
            <person name="Perroud P.F."/>
            <person name="Phillips J."/>
            <person name="Ranjan P."/>
            <person name="Rokshar D.S."/>
            <person name="Rothfels C.J."/>
            <person name="Schneider L."/>
            <person name="Shu S."/>
            <person name="Stevenson D.W."/>
            <person name="Thummler F."/>
            <person name="Tillich M."/>
            <person name="Villarreal Aguilar J.C."/>
            <person name="Widiez T."/>
            <person name="Wong G.K."/>
            <person name="Wymore A."/>
            <person name="Zhang Y."/>
            <person name="Zimmer A.D."/>
            <person name="Quatrano R.S."/>
            <person name="Mayer K.F.X."/>
            <person name="Goodstein D."/>
            <person name="Casacuberta J.M."/>
            <person name="Vandepoele K."/>
            <person name="Reski R."/>
            <person name="Cuming A.C."/>
            <person name="Tuskan G.A."/>
            <person name="Maumus F."/>
            <person name="Salse J."/>
            <person name="Schmutz J."/>
            <person name="Rensing S.A."/>
        </authorList>
    </citation>
    <scope>NUCLEOTIDE SEQUENCE [LARGE SCALE GENOMIC DNA]</scope>
    <source>
        <strain evidence="3 4">cv. Gransden 2004</strain>
    </source>
</reference>
<dbReference type="Gramene" id="Pp3c14_22870V3.4">
    <property type="protein sequence ID" value="PAC:32962908.CDS.1"/>
    <property type="gene ID" value="Pp3c14_22870"/>
</dbReference>
<proteinExistence type="predicted"/>
<name>A0A2K1JIX3_PHYPA</name>